<organism evidence="2 3">
    <name type="scientific">Ilumatobacter coccineus (strain NBRC 103263 / KCTC 29153 / YM16-304)</name>
    <dbReference type="NCBI Taxonomy" id="1313172"/>
    <lineage>
        <taxon>Bacteria</taxon>
        <taxon>Bacillati</taxon>
        <taxon>Actinomycetota</taxon>
        <taxon>Acidimicrobiia</taxon>
        <taxon>Acidimicrobiales</taxon>
        <taxon>Ilumatobacteraceae</taxon>
        <taxon>Ilumatobacter</taxon>
    </lineage>
</organism>
<keyword evidence="1" id="KW-0812">Transmembrane</keyword>
<evidence type="ECO:0000256" key="1">
    <source>
        <dbReference type="SAM" id="Phobius"/>
    </source>
</evidence>
<dbReference type="EMBL" id="AP012057">
    <property type="protein sequence ID" value="BAN02244.1"/>
    <property type="molecule type" value="Genomic_DNA"/>
</dbReference>
<dbReference type="RefSeq" id="WP_015441491.1">
    <property type="nucleotide sequence ID" value="NC_020520.1"/>
</dbReference>
<keyword evidence="1" id="KW-1133">Transmembrane helix</keyword>
<reference evidence="2 3" key="1">
    <citation type="journal article" date="2013" name="Int. J. Syst. Evol. Microbiol.">
        <title>Ilumatobacter nonamiense sp. nov. and Ilumatobacter coccineum sp. nov., isolated from seashore sand.</title>
        <authorList>
            <person name="Matsumoto A."/>
            <person name="Kasai H."/>
            <person name="Matsuo Y."/>
            <person name="Shizuri Y."/>
            <person name="Ichikawa N."/>
            <person name="Fujita N."/>
            <person name="Omura S."/>
            <person name="Takahashi Y."/>
        </authorList>
    </citation>
    <scope>NUCLEOTIDE SEQUENCE [LARGE SCALE GENOMIC DNA]</scope>
    <source>
        <strain evidence="3">NBRC 103263 / KCTC 29153 / YM16-304</strain>
    </source>
</reference>
<keyword evidence="3" id="KW-1185">Reference proteome</keyword>
<accession>A0A6C7E2F1</accession>
<feature type="transmembrane region" description="Helical" evidence="1">
    <location>
        <begin position="36"/>
        <end position="52"/>
    </location>
</feature>
<dbReference type="Proteomes" id="UP000011863">
    <property type="component" value="Chromosome"/>
</dbReference>
<dbReference type="InterPro" id="IPR021401">
    <property type="entry name" value="DUF3040"/>
</dbReference>
<dbReference type="AlphaFoldDB" id="A0A6C7E2F1"/>
<protein>
    <recommendedName>
        <fullName evidence="4">DUF3040 domain-containing protein</fullName>
    </recommendedName>
</protein>
<dbReference type="Pfam" id="PF11239">
    <property type="entry name" value="DUF3040"/>
    <property type="match status" value="1"/>
</dbReference>
<proteinExistence type="predicted"/>
<evidence type="ECO:0008006" key="4">
    <source>
        <dbReference type="Google" id="ProtNLM"/>
    </source>
</evidence>
<dbReference type="KEGG" id="aym:YM304_19300"/>
<sequence length="109" mass="12129">MPLSEDEQRILRQIEEELEQDPTFAQRGYRVSRRRSFLLIAGLVVGLAVTIGGLAVSFVVAFVGFVIVLAMAVMLESEMRLIGRERLGQLPISAWLSGNRPGEQSDVRD</sequence>
<gene>
    <name evidence="2" type="ORF">YM304_19300</name>
</gene>
<evidence type="ECO:0000313" key="2">
    <source>
        <dbReference type="EMBL" id="BAN02244.1"/>
    </source>
</evidence>
<keyword evidence="1" id="KW-0472">Membrane</keyword>
<name>A0A6C7E2F1_ILUCY</name>
<evidence type="ECO:0000313" key="3">
    <source>
        <dbReference type="Proteomes" id="UP000011863"/>
    </source>
</evidence>